<dbReference type="SUPFAM" id="SSF56784">
    <property type="entry name" value="HAD-like"/>
    <property type="match status" value="1"/>
</dbReference>
<evidence type="ECO:0000313" key="15">
    <source>
        <dbReference type="Proteomes" id="UP000031419"/>
    </source>
</evidence>
<reference evidence="14 15" key="1">
    <citation type="submission" date="2014-06" db="EMBL/GenBank/DDBJ databases">
        <title>Saccharopolyspora rectivirgula DSM-43113 Genome sequencing.</title>
        <authorList>
            <person name="Barrera C."/>
            <person name="Millon L."/>
            <person name="Rognon B."/>
            <person name="Zaugg C."/>
            <person name="Monod M."/>
        </authorList>
    </citation>
    <scope>NUCLEOTIDE SEQUENCE [LARGE SCALE GENOMIC DNA]</scope>
    <source>
        <strain evidence="14 15">DSM 43113</strain>
    </source>
</reference>
<feature type="transmembrane region" description="Helical" evidence="12">
    <location>
        <begin position="203"/>
        <end position="222"/>
    </location>
</feature>
<evidence type="ECO:0000259" key="13">
    <source>
        <dbReference type="PROSITE" id="PS50846"/>
    </source>
</evidence>
<dbReference type="Pfam" id="PF00122">
    <property type="entry name" value="E1-E2_ATPase"/>
    <property type="match status" value="1"/>
</dbReference>
<comment type="similarity">
    <text evidence="2 12">Belongs to the cation transport ATPase (P-type) (TC 3.A.3) family. Type IB subfamily.</text>
</comment>
<dbReference type="Gene3D" id="2.70.150.10">
    <property type="entry name" value="Calcium-transporting ATPase, cytoplasmic transduction domain A"/>
    <property type="match status" value="1"/>
</dbReference>
<dbReference type="InterPro" id="IPR000579">
    <property type="entry name" value="Cation-trans_P-type_ATPase_A/B"/>
</dbReference>
<evidence type="ECO:0000256" key="5">
    <source>
        <dbReference type="ARBA" id="ARBA00022741"/>
    </source>
</evidence>
<dbReference type="Proteomes" id="UP000031419">
    <property type="component" value="Unassembled WGS sequence"/>
</dbReference>
<protein>
    <recommendedName>
        <fullName evidence="11">Cation-transporting P-type ATPase B</fullName>
    </recommendedName>
</protein>
<keyword evidence="12" id="KW-1003">Cell membrane</keyword>
<evidence type="ECO:0000256" key="12">
    <source>
        <dbReference type="RuleBase" id="RU362081"/>
    </source>
</evidence>
<evidence type="ECO:0000256" key="2">
    <source>
        <dbReference type="ARBA" id="ARBA00006024"/>
    </source>
</evidence>
<keyword evidence="9 12" id="KW-0472">Membrane</keyword>
<dbReference type="Pfam" id="PF00403">
    <property type="entry name" value="HMA"/>
    <property type="match status" value="1"/>
</dbReference>
<dbReference type="InterPro" id="IPR044492">
    <property type="entry name" value="P_typ_ATPase_HD_dom"/>
</dbReference>
<dbReference type="AlphaFoldDB" id="A0A073AUY4"/>
<evidence type="ECO:0000256" key="10">
    <source>
        <dbReference type="ARBA" id="ARBA00049360"/>
    </source>
</evidence>
<dbReference type="PANTHER" id="PTHR43520:SF8">
    <property type="entry name" value="P-TYPE CU(+) TRANSPORTER"/>
    <property type="match status" value="1"/>
</dbReference>
<keyword evidence="3 12" id="KW-0812">Transmembrane</keyword>
<dbReference type="SUPFAM" id="SSF55008">
    <property type="entry name" value="HMA, heavy metal-associated domain"/>
    <property type="match status" value="1"/>
</dbReference>
<dbReference type="PRINTS" id="PR00940">
    <property type="entry name" value="CATPATPASEA"/>
</dbReference>
<dbReference type="InterPro" id="IPR059000">
    <property type="entry name" value="ATPase_P-type_domA"/>
</dbReference>
<comment type="subcellular location">
    <subcellularLocation>
        <location evidence="1">Cell membrane</location>
        <topology evidence="1">Multi-pass membrane protein</topology>
    </subcellularLocation>
</comment>
<dbReference type="GO" id="GO:0005524">
    <property type="term" value="F:ATP binding"/>
    <property type="evidence" value="ECO:0007669"/>
    <property type="project" value="UniProtKB-UniRule"/>
</dbReference>
<evidence type="ECO:0000256" key="8">
    <source>
        <dbReference type="ARBA" id="ARBA00022989"/>
    </source>
</evidence>
<evidence type="ECO:0000256" key="11">
    <source>
        <dbReference type="ARBA" id="ARBA00074171"/>
    </source>
</evidence>
<dbReference type="SFLD" id="SFLDG00002">
    <property type="entry name" value="C1.7:_P-type_atpase_like"/>
    <property type="match status" value="1"/>
</dbReference>
<dbReference type="InterPro" id="IPR018303">
    <property type="entry name" value="ATPase_P-typ_P_site"/>
</dbReference>
<feature type="transmembrane region" description="Helical" evidence="12">
    <location>
        <begin position="696"/>
        <end position="716"/>
    </location>
</feature>
<dbReference type="PROSITE" id="PS50846">
    <property type="entry name" value="HMA_2"/>
    <property type="match status" value="1"/>
</dbReference>
<dbReference type="EMBL" id="JNVU01000048">
    <property type="protein sequence ID" value="KEI43131.1"/>
    <property type="molecule type" value="Genomic_DNA"/>
</dbReference>
<feature type="transmembrane region" description="Helical" evidence="12">
    <location>
        <begin position="391"/>
        <end position="418"/>
    </location>
</feature>
<dbReference type="InterPro" id="IPR023214">
    <property type="entry name" value="HAD_sf"/>
</dbReference>
<dbReference type="GO" id="GO:0016887">
    <property type="term" value="F:ATP hydrolysis activity"/>
    <property type="evidence" value="ECO:0007669"/>
    <property type="project" value="InterPro"/>
</dbReference>
<organism evidence="14 15">
    <name type="scientific">Saccharopolyspora rectivirgula</name>
    <dbReference type="NCBI Taxonomy" id="28042"/>
    <lineage>
        <taxon>Bacteria</taxon>
        <taxon>Bacillati</taxon>
        <taxon>Actinomycetota</taxon>
        <taxon>Actinomycetes</taxon>
        <taxon>Pseudonocardiales</taxon>
        <taxon>Pseudonocardiaceae</taxon>
        <taxon>Saccharopolyspora</taxon>
    </lineage>
</organism>
<feature type="transmembrane region" description="Helical" evidence="12">
    <location>
        <begin position="165"/>
        <end position="183"/>
    </location>
</feature>
<dbReference type="Gene3D" id="3.30.70.100">
    <property type="match status" value="1"/>
</dbReference>
<dbReference type="STRING" id="28042.GU90_18585"/>
<keyword evidence="6 12" id="KW-0067">ATP-binding</keyword>
<dbReference type="InterPro" id="IPR001757">
    <property type="entry name" value="P_typ_ATPase"/>
</dbReference>
<feature type="transmembrane region" description="Helical" evidence="12">
    <location>
        <begin position="127"/>
        <end position="145"/>
    </location>
</feature>
<dbReference type="InterPro" id="IPR006121">
    <property type="entry name" value="HMA_dom"/>
</dbReference>
<dbReference type="InterPro" id="IPR036163">
    <property type="entry name" value="HMA_dom_sf"/>
</dbReference>
<dbReference type="InterPro" id="IPR027256">
    <property type="entry name" value="P-typ_ATPase_IB"/>
</dbReference>
<comment type="catalytic activity">
    <reaction evidence="10">
        <text>ATP + H2O = ADP + phosphate + H(+)</text>
        <dbReference type="Rhea" id="RHEA:13065"/>
        <dbReference type="ChEBI" id="CHEBI:15377"/>
        <dbReference type="ChEBI" id="CHEBI:15378"/>
        <dbReference type="ChEBI" id="CHEBI:30616"/>
        <dbReference type="ChEBI" id="CHEBI:43474"/>
        <dbReference type="ChEBI" id="CHEBI:456216"/>
    </reaction>
</comment>
<dbReference type="SFLD" id="SFLDF00027">
    <property type="entry name" value="p-type_atpase"/>
    <property type="match status" value="1"/>
</dbReference>
<keyword evidence="8 12" id="KW-1133">Transmembrane helix</keyword>
<dbReference type="Gene3D" id="3.40.1110.10">
    <property type="entry name" value="Calcium-transporting ATPase, cytoplasmic domain N"/>
    <property type="match status" value="1"/>
</dbReference>
<dbReference type="InterPro" id="IPR017969">
    <property type="entry name" value="Heavy-metal-associated_CS"/>
</dbReference>
<evidence type="ECO:0000256" key="1">
    <source>
        <dbReference type="ARBA" id="ARBA00004651"/>
    </source>
</evidence>
<evidence type="ECO:0000256" key="4">
    <source>
        <dbReference type="ARBA" id="ARBA00022723"/>
    </source>
</evidence>
<dbReference type="Pfam" id="PF00702">
    <property type="entry name" value="Hydrolase"/>
    <property type="match status" value="1"/>
</dbReference>
<dbReference type="FunFam" id="2.70.150.10:FF:000002">
    <property type="entry name" value="Copper-transporting ATPase 1, putative"/>
    <property type="match status" value="1"/>
</dbReference>
<dbReference type="PROSITE" id="PS00154">
    <property type="entry name" value="ATPASE_E1_E2"/>
    <property type="match status" value="1"/>
</dbReference>
<dbReference type="InterPro" id="IPR008250">
    <property type="entry name" value="ATPase_P-typ_transduc_dom_A_sf"/>
</dbReference>
<dbReference type="SFLD" id="SFLDS00003">
    <property type="entry name" value="Haloacid_Dehalogenase"/>
    <property type="match status" value="1"/>
</dbReference>
<dbReference type="GO" id="GO:0055070">
    <property type="term" value="P:copper ion homeostasis"/>
    <property type="evidence" value="ECO:0007669"/>
    <property type="project" value="TreeGrafter"/>
</dbReference>
<dbReference type="NCBIfam" id="TIGR01525">
    <property type="entry name" value="ATPase-IB_hvy"/>
    <property type="match status" value="1"/>
</dbReference>
<dbReference type="PROSITE" id="PS01047">
    <property type="entry name" value="HMA_1"/>
    <property type="match status" value="1"/>
</dbReference>
<keyword evidence="15" id="KW-1185">Reference proteome</keyword>
<dbReference type="GO" id="GO:0005886">
    <property type="term" value="C:plasma membrane"/>
    <property type="evidence" value="ECO:0007669"/>
    <property type="project" value="UniProtKB-SubCell"/>
</dbReference>
<dbReference type="GO" id="GO:0043682">
    <property type="term" value="F:P-type divalent copper transporter activity"/>
    <property type="evidence" value="ECO:0007669"/>
    <property type="project" value="TreeGrafter"/>
</dbReference>
<sequence>MSVKSPPAPGAAVRQVELSVTGMTCAACSSRVERKLNRLAGVEATVNLASGRATITADPQVSDEQLVEAVEKAGYQAEVLTGQEDTADTGEQVNALWRRMVVAVALFVPICDLSLLFMAFPQARFPGWQWLLLALAAPVVGWAAWPLHRAALVNARHGTSSMDTLVSIGVTAATGWSLYAMFFQADAAPGVAGWQLLLRPEGAIYLEVAAGVTAFVLAGRYVEAKANRSAGAALRELAALGATAVTVVSEGGEQRQVPVSQLRVGQRFLVRAGESIGADGTVVEGRAAVDCSAMTGESVPAEIGVSDEVTGGTVVLSGWLLVEAVRVGRDTRLAAMVRLVEQAQTGKAAVQRLADRISAFFVPGVLVVALGTFGCWLAFGGTGQQAFTAALAVLVIACPCALGLATPTALMVAAGVAARLGIFLKGYSALESTRDIDTVVLDKTGTVTEGRMSVAGIVCAGGFDRATVLRLAGAVEAVSEHAVAAAISDCARAEVGPLPPVEEFTGTPGLGVSGVVEGREVVVGSPKLIAERGLSVPVELAENQREQQEQGNPTVLVAVDRRVVAVLALADQVKPTAARAVAELHRLGLRTVLLTGDNTATANRVAEQLGITEVLAEVLPEEKAAVVRRLQAEGRVVAFAGDGVNDAPALASADLGMAVGSGAHVAADAADLILVRDELTVVPDAIRLARSTLRTIRGNLVWAFGYNLAAVPLAALGLLNPLLAGGAMALSSLFVVSNSQRLRRFSGARAG</sequence>
<dbReference type="SUPFAM" id="SSF81653">
    <property type="entry name" value="Calcium ATPase, transduction domain A"/>
    <property type="match status" value="1"/>
</dbReference>
<dbReference type="PRINTS" id="PR00119">
    <property type="entry name" value="CATATPASE"/>
</dbReference>
<feature type="transmembrane region" description="Helical" evidence="12">
    <location>
        <begin position="100"/>
        <end position="121"/>
    </location>
</feature>
<dbReference type="InterPro" id="IPR023298">
    <property type="entry name" value="ATPase_P-typ_TM_dom_sf"/>
</dbReference>
<gene>
    <name evidence="14" type="ORF">GU90_18585</name>
</gene>
<accession>A0A073AUY4</accession>
<dbReference type="InterPro" id="IPR023299">
    <property type="entry name" value="ATPase_P-typ_cyto_dom_N"/>
</dbReference>
<evidence type="ECO:0000256" key="7">
    <source>
        <dbReference type="ARBA" id="ARBA00022967"/>
    </source>
</evidence>
<dbReference type="FunFam" id="3.30.70.100:FF:000005">
    <property type="entry name" value="Copper-exporting P-type ATPase A"/>
    <property type="match status" value="1"/>
</dbReference>
<feature type="domain" description="HMA" evidence="13">
    <location>
        <begin position="14"/>
        <end position="78"/>
    </location>
</feature>
<name>A0A073AUY4_9PSEU</name>
<dbReference type="PANTHER" id="PTHR43520">
    <property type="entry name" value="ATP7, ISOFORM B"/>
    <property type="match status" value="1"/>
</dbReference>
<dbReference type="NCBIfam" id="TIGR01511">
    <property type="entry name" value="ATPase-IB1_Cu"/>
    <property type="match status" value="1"/>
</dbReference>
<feature type="transmembrane region" description="Helical" evidence="12">
    <location>
        <begin position="357"/>
        <end position="379"/>
    </location>
</feature>
<evidence type="ECO:0000256" key="3">
    <source>
        <dbReference type="ARBA" id="ARBA00022692"/>
    </source>
</evidence>
<dbReference type="SUPFAM" id="SSF81665">
    <property type="entry name" value="Calcium ATPase, transmembrane domain M"/>
    <property type="match status" value="1"/>
</dbReference>
<evidence type="ECO:0000256" key="9">
    <source>
        <dbReference type="ARBA" id="ARBA00023136"/>
    </source>
</evidence>
<dbReference type="eggNOG" id="COG2217">
    <property type="taxonomic scope" value="Bacteria"/>
</dbReference>
<dbReference type="CDD" id="cd00371">
    <property type="entry name" value="HMA"/>
    <property type="match status" value="1"/>
</dbReference>
<dbReference type="NCBIfam" id="TIGR01494">
    <property type="entry name" value="ATPase_P-type"/>
    <property type="match status" value="1"/>
</dbReference>
<keyword evidence="5 12" id="KW-0547">Nucleotide-binding</keyword>
<keyword evidence="4 12" id="KW-0479">Metal-binding</keyword>
<comment type="caution">
    <text evidence="14">The sequence shown here is derived from an EMBL/GenBank/DDBJ whole genome shotgun (WGS) entry which is preliminary data.</text>
</comment>
<keyword evidence="7" id="KW-1278">Translocase</keyword>
<proteinExistence type="inferred from homology"/>
<dbReference type="InterPro" id="IPR036412">
    <property type="entry name" value="HAD-like_sf"/>
</dbReference>
<dbReference type="Gene3D" id="3.40.50.1000">
    <property type="entry name" value="HAD superfamily/HAD-like"/>
    <property type="match status" value="1"/>
</dbReference>
<dbReference type="RefSeq" id="WP_029721676.1">
    <property type="nucleotide sequence ID" value="NZ_JAJUIW010000001.1"/>
</dbReference>
<evidence type="ECO:0000313" key="14">
    <source>
        <dbReference type="EMBL" id="KEI43131.1"/>
    </source>
</evidence>
<dbReference type="GO" id="GO:0005507">
    <property type="term" value="F:copper ion binding"/>
    <property type="evidence" value="ECO:0007669"/>
    <property type="project" value="TreeGrafter"/>
</dbReference>
<evidence type="ECO:0000256" key="6">
    <source>
        <dbReference type="ARBA" id="ARBA00022840"/>
    </source>
</evidence>
<dbReference type="CDD" id="cd02094">
    <property type="entry name" value="P-type_ATPase_Cu-like"/>
    <property type="match status" value="1"/>
</dbReference>